<proteinExistence type="predicted"/>
<dbReference type="GO" id="GO:0005886">
    <property type="term" value="C:plasma membrane"/>
    <property type="evidence" value="ECO:0007669"/>
    <property type="project" value="TreeGrafter"/>
</dbReference>
<dbReference type="Ensembl" id="ENSMMDT00005032625.1">
    <property type="protein sequence ID" value="ENSMMDP00005031906.1"/>
    <property type="gene ID" value="ENSMMDG00005015054.1"/>
</dbReference>
<dbReference type="InterPro" id="IPR050671">
    <property type="entry name" value="CD300_family_receptors"/>
</dbReference>
<keyword evidence="3" id="KW-0472">Membrane</keyword>
<dbReference type="AlphaFoldDB" id="A0A667ZG85"/>
<dbReference type="SMART" id="SM00406">
    <property type="entry name" value="IGv"/>
    <property type="match status" value="1"/>
</dbReference>
<keyword evidence="4" id="KW-0732">Signal</keyword>
<dbReference type="Pfam" id="PF07686">
    <property type="entry name" value="V-set"/>
    <property type="match status" value="1"/>
</dbReference>
<name>A0A667ZG85_9TELE</name>
<organism evidence="6 7">
    <name type="scientific">Myripristis murdjan</name>
    <name type="common">pinecone soldierfish</name>
    <dbReference type="NCBI Taxonomy" id="586833"/>
    <lineage>
        <taxon>Eukaryota</taxon>
        <taxon>Metazoa</taxon>
        <taxon>Chordata</taxon>
        <taxon>Craniata</taxon>
        <taxon>Vertebrata</taxon>
        <taxon>Euteleostomi</taxon>
        <taxon>Actinopterygii</taxon>
        <taxon>Neopterygii</taxon>
        <taxon>Teleostei</taxon>
        <taxon>Neoteleostei</taxon>
        <taxon>Acanthomorphata</taxon>
        <taxon>Holocentriformes</taxon>
        <taxon>Holocentridae</taxon>
        <taxon>Myripristis</taxon>
    </lineage>
</organism>
<feature type="chain" id="PRO_5025626124" description="Immunoglobulin V-set domain-containing protein" evidence="4">
    <location>
        <begin position="32"/>
        <end position="183"/>
    </location>
</feature>
<accession>A0A667ZG85</accession>
<evidence type="ECO:0000313" key="6">
    <source>
        <dbReference type="Ensembl" id="ENSMMDP00005031906.1"/>
    </source>
</evidence>
<evidence type="ECO:0000313" key="7">
    <source>
        <dbReference type="Proteomes" id="UP000472263"/>
    </source>
</evidence>
<dbReference type="InterPro" id="IPR013783">
    <property type="entry name" value="Ig-like_fold"/>
</dbReference>
<evidence type="ECO:0000259" key="5">
    <source>
        <dbReference type="SMART" id="SM00406"/>
    </source>
</evidence>
<sequence>MLSLSDSLTLKILRSFLFLYMCCGEVSTAQGEEGSPMSISCPYPPEHQHNLKYLCRGKRPSTCLRQAVITSNNSSRGRFSIHDDKVAGNFTVTISRLTPNDSGSYLCGSCFTAHSNGVIFCRTESLTSAGNLSQFVKSFSLYCAVHFRTLFRPQFQFLHIRKNVIVPLTTRPRVSGLCLKFKV</sequence>
<keyword evidence="7" id="KW-1185">Reference proteome</keyword>
<reference evidence="6" key="2">
    <citation type="submission" date="2025-08" db="UniProtKB">
        <authorList>
            <consortium name="Ensembl"/>
        </authorList>
    </citation>
    <scope>IDENTIFICATION</scope>
</reference>
<dbReference type="GO" id="GO:0004888">
    <property type="term" value="F:transmembrane signaling receptor activity"/>
    <property type="evidence" value="ECO:0007669"/>
    <property type="project" value="TreeGrafter"/>
</dbReference>
<evidence type="ECO:0000256" key="2">
    <source>
        <dbReference type="ARBA" id="ARBA00022692"/>
    </source>
</evidence>
<dbReference type="SUPFAM" id="SSF48726">
    <property type="entry name" value="Immunoglobulin"/>
    <property type="match status" value="1"/>
</dbReference>
<dbReference type="Proteomes" id="UP000472263">
    <property type="component" value="Chromosome 1"/>
</dbReference>
<dbReference type="Gene3D" id="2.60.40.10">
    <property type="entry name" value="Immunoglobulins"/>
    <property type="match status" value="1"/>
</dbReference>
<dbReference type="CDD" id="cd05716">
    <property type="entry name" value="IgV_pIgR_like"/>
    <property type="match status" value="1"/>
</dbReference>
<feature type="domain" description="Immunoglobulin V-set" evidence="5">
    <location>
        <begin position="36"/>
        <end position="109"/>
    </location>
</feature>
<evidence type="ECO:0000256" key="4">
    <source>
        <dbReference type="SAM" id="SignalP"/>
    </source>
</evidence>
<dbReference type="GeneTree" id="ENSGT00950000182977"/>
<evidence type="ECO:0000256" key="3">
    <source>
        <dbReference type="ARBA" id="ARBA00023136"/>
    </source>
</evidence>
<dbReference type="PANTHER" id="PTHR11860:SF118">
    <property type="entry name" value="CMRF35-LIKE MOLECULE 3-RELATED"/>
    <property type="match status" value="1"/>
</dbReference>
<dbReference type="InterPro" id="IPR013106">
    <property type="entry name" value="Ig_V-set"/>
</dbReference>
<keyword evidence="2" id="KW-0812">Transmembrane</keyword>
<dbReference type="InterPro" id="IPR036179">
    <property type="entry name" value="Ig-like_dom_sf"/>
</dbReference>
<reference evidence="6" key="3">
    <citation type="submission" date="2025-09" db="UniProtKB">
        <authorList>
            <consortium name="Ensembl"/>
        </authorList>
    </citation>
    <scope>IDENTIFICATION</scope>
</reference>
<feature type="signal peptide" evidence="4">
    <location>
        <begin position="1"/>
        <end position="31"/>
    </location>
</feature>
<dbReference type="PANTHER" id="PTHR11860">
    <property type="entry name" value="POLYMERIC-IMMUNOGLOBULIN RECEPTOR"/>
    <property type="match status" value="1"/>
</dbReference>
<reference evidence="6" key="1">
    <citation type="submission" date="2019-06" db="EMBL/GenBank/DDBJ databases">
        <authorList>
            <consortium name="Wellcome Sanger Institute Data Sharing"/>
        </authorList>
    </citation>
    <scope>NUCLEOTIDE SEQUENCE [LARGE SCALE GENOMIC DNA]</scope>
</reference>
<comment type="subcellular location">
    <subcellularLocation>
        <location evidence="1">Membrane</location>
    </subcellularLocation>
</comment>
<protein>
    <recommendedName>
        <fullName evidence="5">Immunoglobulin V-set domain-containing protein</fullName>
    </recommendedName>
</protein>
<evidence type="ECO:0000256" key="1">
    <source>
        <dbReference type="ARBA" id="ARBA00004370"/>
    </source>
</evidence>